<organism evidence="15 16">
    <name type="scientific">Nitrogeniibacter mangrovi</name>
    <dbReference type="NCBI Taxonomy" id="2016596"/>
    <lineage>
        <taxon>Bacteria</taxon>
        <taxon>Pseudomonadati</taxon>
        <taxon>Pseudomonadota</taxon>
        <taxon>Betaproteobacteria</taxon>
        <taxon>Rhodocyclales</taxon>
        <taxon>Zoogloeaceae</taxon>
        <taxon>Nitrogeniibacter</taxon>
    </lineage>
</organism>
<dbReference type="Gene3D" id="3.30.565.10">
    <property type="entry name" value="Histidine kinase-like ATPase, C-terminal domain"/>
    <property type="match status" value="1"/>
</dbReference>
<dbReference type="InterPro" id="IPR038318">
    <property type="entry name" value="KdpD_sf"/>
</dbReference>
<dbReference type="InterPro" id="IPR005467">
    <property type="entry name" value="His_kinase_dom"/>
</dbReference>
<reference evidence="15 16" key="1">
    <citation type="submission" date="2020-02" db="EMBL/GenBank/DDBJ databases">
        <title>Nitrogenibacter mangrovi gen. nov., sp. nov. isolated from mangrove sediment, a denitrifying betaproteobacterium.</title>
        <authorList>
            <person name="Liao H."/>
            <person name="Tian Y."/>
        </authorList>
    </citation>
    <scope>NUCLEOTIDE SEQUENCE [LARGE SCALE GENOMIC DNA]</scope>
    <source>
        <strain evidence="15 16">M9-3-2</strain>
    </source>
</reference>
<keyword evidence="7" id="KW-0547">Nucleotide-binding</keyword>
<dbReference type="GO" id="GO:0005886">
    <property type="term" value="C:plasma membrane"/>
    <property type="evidence" value="ECO:0007669"/>
    <property type="project" value="TreeGrafter"/>
</dbReference>
<dbReference type="SMART" id="SM00387">
    <property type="entry name" value="HATPase_c"/>
    <property type="match status" value="1"/>
</dbReference>
<evidence type="ECO:0000256" key="8">
    <source>
        <dbReference type="ARBA" id="ARBA00022777"/>
    </source>
</evidence>
<keyword evidence="6 13" id="KW-0812">Transmembrane</keyword>
<evidence type="ECO:0000313" key="16">
    <source>
        <dbReference type="Proteomes" id="UP000501991"/>
    </source>
</evidence>
<keyword evidence="4" id="KW-0597">Phosphoprotein</keyword>
<evidence type="ECO:0000313" key="15">
    <source>
        <dbReference type="EMBL" id="QID17441.1"/>
    </source>
</evidence>
<dbReference type="Pfam" id="PF02518">
    <property type="entry name" value="HATPase_c"/>
    <property type="match status" value="1"/>
</dbReference>
<dbReference type="Gene3D" id="1.10.287.130">
    <property type="match status" value="1"/>
</dbReference>
<evidence type="ECO:0000256" key="3">
    <source>
        <dbReference type="ARBA" id="ARBA00012438"/>
    </source>
</evidence>
<feature type="transmembrane region" description="Helical" evidence="13">
    <location>
        <begin position="9"/>
        <end position="26"/>
    </location>
</feature>
<keyword evidence="5" id="KW-0808">Transferase</keyword>
<protein>
    <recommendedName>
        <fullName evidence="3">histidine kinase</fullName>
        <ecNumber evidence="3">2.7.13.3</ecNumber>
    </recommendedName>
</protein>
<evidence type="ECO:0000256" key="6">
    <source>
        <dbReference type="ARBA" id="ARBA00022692"/>
    </source>
</evidence>
<evidence type="ECO:0000256" key="9">
    <source>
        <dbReference type="ARBA" id="ARBA00022840"/>
    </source>
</evidence>
<dbReference type="Pfam" id="PF00512">
    <property type="entry name" value="HisKA"/>
    <property type="match status" value="1"/>
</dbReference>
<evidence type="ECO:0000256" key="11">
    <source>
        <dbReference type="ARBA" id="ARBA00023012"/>
    </source>
</evidence>
<keyword evidence="8" id="KW-0418">Kinase</keyword>
<evidence type="ECO:0000256" key="4">
    <source>
        <dbReference type="ARBA" id="ARBA00022553"/>
    </source>
</evidence>
<dbReference type="EMBL" id="CP048836">
    <property type="protein sequence ID" value="QID17441.1"/>
    <property type="molecule type" value="Genomic_DNA"/>
</dbReference>
<dbReference type="InterPro" id="IPR036097">
    <property type="entry name" value="HisK_dim/P_sf"/>
</dbReference>
<dbReference type="CDD" id="cd00075">
    <property type="entry name" value="HATPase"/>
    <property type="match status" value="1"/>
</dbReference>
<keyword evidence="12 13" id="KW-0472">Membrane</keyword>
<evidence type="ECO:0000259" key="14">
    <source>
        <dbReference type="PROSITE" id="PS50109"/>
    </source>
</evidence>
<keyword evidence="11" id="KW-0902">Two-component regulatory system</keyword>
<feature type="domain" description="Histidine kinase" evidence="14">
    <location>
        <begin position="271"/>
        <end position="480"/>
    </location>
</feature>
<dbReference type="KEGG" id="azq:G3580_07135"/>
<dbReference type="PANTHER" id="PTHR45569:SF1">
    <property type="entry name" value="SENSOR PROTEIN KDPD"/>
    <property type="match status" value="1"/>
</dbReference>
<evidence type="ECO:0000256" key="5">
    <source>
        <dbReference type="ARBA" id="ARBA00022679"/>
    </source>
</evidence>
<dbReference type="InterPro" id="IPR003661">
    <property type="entry name" value="HisK_dim/P_dom"/>
</dbReference>
<gene>
    <name evidence="15" type="ORF">G3580_07135</name>
</gene>
<dbReference type="InterPro" id="IPR025201">
    <property type="entry name" value="KdpD_TM"/>
</dbReference>
<dbReference type="RefSeq" id="WP_173764605.1">
    <property type="nucleotide sequence ID" value="NZ_CP048836.1"/>
</dbReference>
<evidence type="ECO:0000256" key="2">
    <source>
        <dbReference type="ARBA" id="ARBA00004141"/>
    </source>
</evidence>
<comment type="subcellular location">
    <subcellularLocation>
        <location evidence="2">Membrane</location>
        <topology evidence="2">Multi-pass membrane protein</topology>
    </subcellularLocation>
</comment>
<dbReference type="CDD" id="cd00082">
    <property type="entry name" value="HisKA"/>
    <property type="match status" value="1"/>
</dbReference>
<dbReference type="PANTHER" id="PTHR45569">
    <property type="entry name" value="SENSOR PROTEIN KDPD"/>
    <property type="match status" value="1"/>
</dbReference>
<dbReference type="AlphaFoldDB" id="A0A6C1B1F0"/>
<feature type="transmembrane region" description="Helical" evidence="13">
    <location>
        <begin position="84"/>
        <end position="105"/>
    </location>
</feature>
<keyword evidence="9" id="KW-0067">ATP-binding</keyword>
<dbReference type="GO" id="GO:0005524">
    <property type="term" value="F:ATP binding"/>
    <property type="evidence" value="ECO:0007669"/>
    <property type="project" value="UniProtKB-KW"/>
</dbReference>
<evidence type="ECO:0000256" key="7">
    <source>
        <dbReference type="ARBA" id="ARBA00022741"/>
    </source>
</evidence>
<comment type="catalytic activity">
    <reaction evidence="1">
        <text>ATP + protein L-histidine = ADP + protein N-phospho-L-histidine.</text>
        <dbReference type="EC" id="2.7.13.3"/>
    </reaction>
</comment>
<dbReference type="SUPFAM" id="SSF55874">
    <property type="entry name" value="ATPase domain of HSP90 chaperone/DNA topoisomerase II/histidine kinase"/>
    <property type="match status" value="1"/>
</dbReference>
<keyword evidence="10 13" id="KW-1133">Transmembrane helix</keyword>
<dbReference type="GO" id="GO:0000155">
    <property type="term" value="F:phosphorelay sensor kinase activity"/>
    <property type="evidence" value="ECO:0007669"/>
    <property type="project" value="InterPro"/>
</dbReference>
<dbReference type="InterPro" id="IPR052023">
    <property type="entry name" value="Histidine_kinase_KdpD"/>
</dbReference>
<sequence>MHRDLFRPYLAATVAVCLVAAIALPLLGHLDLANIAMLFPLAVLFSSIRLGRGPAVLAAILSVALFDFFFVPPRFTLVVSDLQYLLTFAVLLAVALTTAQLASHLRYERDAARSREHAAVALNALAQALSGALTVDSVGDALLRRMPATIGKTRALLVRSDTGAFEVAVSCLSADEAAALCAEATRFAAAAPAGAAMPAPEHGARRLPLWSGAALRGVIVIDGAPGVAQATLDTMGALIAIALERIHYVDVARTTEVDMATERLRNTLLAALSHDIRTPLTALVGLADTLALTEPGLSNEGVVTLEAIREEALRTSSLVNNLLEMARFKSGAVKLKREWQPLEEVVGAALAARQRLLDGRTIEVDIPQDLPLVNIDAVLMERALCNLIENAAKFSPRSGAIAISARRVDTGVAIEVSDQGPGLGAMRQQAAGAGEAPPGGESGLGLAIVRTIVAAHDGTVELGEARGGGANVLIVLPQAADATAQVPAA</sequence>
<evidence type="ECO:0000256" key="12">
    <source>
        <dbReference type="ARBA" id="ARBA00023136"/>
    </source>
</evidence>
<dbReference type="Gene3D" id="1.20.120.620">
    <property type="entry name" value="Backbone structure of the membrane domain of e. Coli histidine kinase receptor kdpd"/>
    <property type="match status" value="1"/>
</dbReference>
<dbReference type="SMART" id="SM00388">
    <property type="entry name" value="HisKA"/>
    <property type="match status" value="1"/>
</dbReference>
<feature type="transmembrane region" description="Helical" evidence="13">
    <location>
        <begin position="55"/>
        <end position="72"/>
    </location>
</feature>
<dbReference type="Pfam" id="PF13493">
    <property type="entry name" value="DUF4118"/>
    <property type="match status" value="1"/>
</dbReference>
<dbReference type="InterPro" id="IPR003594">
    <property type="entry name" value="HATPase_dom"/>
</dbReference>
<proteinExistence type="predicted"/>
<evidence type="ECO:0000256" key="10">
    <source>
        <dbReference type="ARBA" id="ARBA00022989"/>
    </source>
</evidence>
<dbReference type="Proteomes" id="UP000501991">
    <property type="component" value="Chromosome"/>
</dbReference>
<dbReference type="Gene3D" id="3.30.450.40">
    <property type="match status" value="1"/>
</dbReference>
<dbReference type="InterPro" id="IPR036890">
    <property type="entry name" value="HATPase_C_sf"/>
</dbReference>
<evidence type="ECO:0000256" key="1">
    <source>
        <dbReference type="ARBA" id="ARBA00000085"/>
    </source>
</evidence>
<keyword evidence="16" id="KW-1185">Reference proteome</keyword>
<accession>A0A6C1B1F0</accession>
<dbReference type="PROSITE" id="PS50109">
    <property type="entry name" value="HIS_KIN"/>
    <property type="match status" value="1"/>
</dbReference>
<dbReference type="PRINTS" id="PR00344">
    <property type="entry name" value="BCTRLSENSOR"/>
</dbReference>
<dbReference type="EC" id="2.7.13.3" evidence="3"/>
<dbReference type="SUPFAM" id="SSF47384">
    <property type="entry name" value="Homodimeric domain of signal transducing histidine kinase"/>
    <property type="match status" value="1"/>
</dbReference>
<feature type="transmembrane region" description="Helical" evidence="13">
    <location>
        <begin position="32"/>
        <end position="48"/>
    </location>
</feature>
<dbReference type="InterPro" id="IPR004358">
    <property type="entry name" value="Sig_transdc_His_kin-like_C"/>
</dbReference>
<dbReference type="InterPro" id="IPR029016">
    <property type="entry name" value="GAF-like_dom_sf"/>
</dbReference>
<evidence type="ECO:0000256" key="13">
    <source>
        <dbReference type="SAM" id="Phobius"/>
    </source>
</evidence>
<name>A0A6C1B1F0_9RHOO</name>